<dbReference type="OrthoDB" id="2633250at2"/>
<dbReference type="Pfam" id="PF08450">
    <property type="entry name" value="SGL"/>
    <property type="match status" value="1"/>
</dbReference>
<organism evidence="4 5">
    <name type="scientific">Pseudonocardia oroxyli</name>
    <dbReference type="NCBI Taxonomy" id="366584"/>
    <lineage>
        <taxon>Bacteria</taxon>
        <taxon>Bacillati</taxon>
        <taxon>Actinomycetota</taxon>
        <taxon>Actinomycetes</taxon>
        <taxon>Pseudonocardiales</taxon>
        <taxon>Pseudonocardiaceae</taxon>
        <taxon>Pseudonocardia</taxon>
    </lineage>
</organism>
<proteinExistence type="inferred from homology"/>
<protein>
    <submittedName>
        <fullName evidence="4">Sugar lactone lactonase YvrE</fullName>
    </submittedName>
</protein>
<evidence type="ECO:0000256" key="1">
    <source>
        <dbReference type="ARBA" id="ARBA00008853"/>
    </source>
</evidence>
<dbReference type="EMBL" id="FNBE01000003">
    <property type="protein sequence ID" value="SDF13582.1"/>
    <property type="molecule type" value="Genomic_DNA"/>
</dbReference>
<dbReference type="InterPro" id="IPR051262">
    <property type="entry name" value="SMP-30/CGR1_Lactonase"/>
</dbReference>
<name>A0A1G7ILH5_PSEOR</name>
<dbReference type="Gene3D" id="2.120.10.30">
    <property type="entry name" value="TolB, C-terminal domain"/>
    <property type="match status" value="1"/>
</dbReference>
<dbReference type="PANTHER" id="PTHR47572">
    <property type="entry name" value="LIPOPROTEIN-RELATED"/>
    <property type="match status" value="1"/>
</dbReference>
<dbReference type="InterPro" id="IPR013658">
    <property type="entry name" value="SGL"/>
</dbReference>
<dbReference type="GO" id="GO:0016787">
    <property type="term" value="F:hydrolase activity"/>
    <property type="evidence" value="ECO:0007669"/>
    <property type="project" value="UniProtKB-KW"/>
</dbReference>
<dbReference type="InterPro" id="IPR011042">
    <property type="entry name" value="6-blade_b-propeller_TolB-like"/>
</dbReference>
<gene>
    <name evidence="4" type="ORF">SAMN05216377_103341</name>
</gene>
<reference evidence="4 5" key="1">
    <citation type="submission" date="2016-10" db="EMBL/GenBank/DDBJ databases">
        <authorList>
            <person name="de Groot N.N."/>
        </authorList>
    </citation>
    <scope>NUCLEOTIDE SEQUENCE [LARGE SCALE GENOMIC DNA]</scope>
    <source>
        <strain evidence="4 5">CGMCC 4.3143</strain>
    </source>
</reference>
<dbReference type="RefSeq" id="WP_093078318.1">
    <property type="nucleotide sequence ID" value="NZ_FNBE01000003.1"/>
</dbReference>
<dbReference type="STRING" id="366584.SAMN05216377_103341"/>
<accession>A0A1G7ILH5</accession>
<evidence type="ECO:0000259" key="3">
    <source>
        <dbReference type="Pfam" id="PF08450"/>
    </source>
</evidence>
<feature type="domain" description="SMP-30/Gluconolactonase/LRE-like region" evidence="3">
    <location>
        <begin position="12"/>
        <end position="265"/>
    </location>
</feature>
<keyword evidence="2" id="KW-0378">Hydrolase</keyword>
<dbReference type="PANTHER" id="PTHR47572:SF4">
    <property type="entry name" value="LACTONASE DRP35"/>
    <property type="match status" value="1"/>
</dbReference>
<sequence length="296" mass="31669">MQTVLEKLTFLEGPRWRDGRVWVSDFYTHRVLSANKDGSDLRVEAAVPAQPSGTGVLPDGRLLIVSMRDQRILRREQDGTLVTHADLSPLATGVLNDMAVDPQGRCWVGCFGFDLMNGAPMESAVLIRVDPDGSAVVVADEMFFPNGSVCDGRTLVVAESFGERLTAFDVGGDGALSNRRDWARFGDPPTSRDISEVLPSLTVVADGIAEPDAEGAIWVADADHHRALRVREGGEIAAELAIPDGLNTYAVALGGADGRTLFLACAPSFLEHERAHTRDAVLLATRVEVPVGSAPA</sequence>
<evidence type="ECO:0000256" key="2">
    <source>
        <dbReference type="ARBA" id="ARBA00022801"/>
    </source>
</evidence>
<dbReference type="Proteomes" id="UP000198967">
    <property type="component" value="Unassembled WGS sequence"/>
</dbReference>
<evidence type="ECO:0000313" key="5">
    <source>
        <dbReference type="Proteomes" id="UP000198967"/>
    </source>
</evidence>
<dbReference type="AlphaFoldDB" id="A0A1G7ILH5"/>
<dbReference type="SUPFAM" id="SSF63829">
    <property type="entry name" value="Calcium-dependent phosphotriesterase"/>
    <property type="match status" value="1"/>
</dbReference>
<evidence type="ECO:0000313" key="4">
    <source>
        <dbReference type="EMBL" id="SDF13582.1"/>
    </source>
</evidence>
<comment type="similarity">
    <text evidence="1">Belongs to the SMP-30/CGR1 family.</text>
</comment>
<keyword evidence="5" id="KW-1185">Reference proteome</keyword>